<feature type="compositionally biased region" description="Polar residues" evidence="8">
    <location>
        <begin position="493"/>
        <end position="502"/>
    </location>
</feature>
<gene>
    <name evidence="9" type="ORF">GOP47_0024014</name>
</gene>
<feature type="region of interest" description="Disordered" evidence="8">
    <location>
        <begin position="451"/>
        <end position="532"/>
    </location>
</feature>
<comment type="caution">
    <text evidence="9">The sequence shown here is derived from an EMBL/GenBank/DDBJ whole genome shotgun (WGS) entry which is preliminary data.</text>
</comment>
<dbReference type="GO" id="GO:0034457">
    <property type="term" value="C:Mpp10 complex"/>
    <property type="evidence" value="ECO:0007669"/>
    <property type="project" value="UniProtKB-UniRule"/>
</dbReference>
<evidence type="ECO:0000256" key="1">
    <source>
        <dbReference type="ARBA" id="ARBA00004604"/>
    </source>
</evidence>
<comment type="function">
    <text evidence="7">Involved in nucleolar processing of pre-18S ribosomal RNA.</text>
</comment>
<keyword evidence="10" id="KW-1185">Reference proteome</keyword>
<sequence length="550" mass="62362">MATRGEEQDGKSALVLIENSDPVVWLADHVHLSHQTRTALEYLYSLAKEYASQCPLPHLLTLNFDCEQIWQQIDLQSAPLLSAARQRLKHLQRIANSVELLDGRPKFPQKGQEAVSSQNEPEDQEENAELDDQGEQEEEDSYGGSSGKSESEEDGEEHAVEDKFFKLKDMEKFIDDAEAHQDLAADLSYETNALESNEDESEYEDGDTELDYKHDEDAVGTENVKYEDFFGGGVKRKLTNTTSNEMSQLEPLTAHEKNLAKVEKRIKELENANLNSTLWTMQGEVSAVKRPKNSALEVELDFEHNVRPPPVITEEVTASLEDLIRTRIAENKFDDVQRKPSVPLNVPKEQMEVDEKKSQKGLAELYEDDFMQKTGLGPLSSTPADEIRKEATRIFKAVCVKLDALSHFHFTPKPVIEDMAVRTDVPALAMEEVAPLMVSDAQMLAPEEHFTGEEVMKADAELSREERKRRRARKKEKARVAKRKESYKKPSILTLQTTNPQGASDFAKRRKEQSHYSKSNQVFEQLDETNKKGKKVVAESLDLRASFLKL</sequence>
<feature type="compositionally biased region" description="Basic and acidic residues" evidence="8">
    <location>
        <begin position="451"/>
        <end position="466"/>
    </location>
</feature>
<comment type="subcellular location">
    <subcellularLocation>
        <location evidence="1 7">Nucleus</location>
        <location evidence="1 7">Nucleolus</location>
    </subcellularLocation>
</comment>
<dbReference type="OrthoDB" id="445326at2759"/>
<dbReference type="AlphaFoldDB" id="A0A9D4Z501"/>
<dbReference type="GO" id="GO:0032040">
    <property type="term" value="C:small-subunit processome"/>
    <property type="evidence" value="ECO:0007669"/>
    <property type="project" value="TreeGrafter"/>
</dbReference>
<dbReference type="GO" id="GO:0006364">
    <property type="term" value="P:rRNA processing"/>
    <property type="evidence" value="ECO:0007669"/>
    <property type="project" value="UniProtKB-KW"/>
</dbReference>
<dbReference type="PIRSF" id="PIRSF017300">
    <property type="entry name" value="snoRNP_Mpp10"/>
    <property type="match status" value="1"/>
</dbReference>
<keyword evidence="2 7" id="KW-0690">Ribosome biogenesis</keyword>
<evidence type="ECO:0000256" key="6">
    <source>
        <dbReference type="ARBA" id="ARBA00029455"/>
    </source>
</evidence>
<keyword evidence="3 7" id="KW-0698">rRNA processing</keyword>
<comment type="similarity">
    <text evidence="6 7">Belongs to the MPP10 family.</text>
</comment>
<feature type="compositionally biased region" description="Acidic residues" evidence="8">
    <location>
        <begin position="120"/>
        <end position="141"/>
    </location>
</feature>
<dbReference type="Pfam" id="PF04006">
    <property type="entry name" value="Mpp10"/>
    <property type="match status" value="2"/>
</dbReference>
<dbReference type="PANTHER" id="PTHR17039">
    <property type="entry name" value="U3 SMALL NUCLEOLAR RIBONUCLEOPROTEIN PROTEIN MPP10"/>
    <property type="match status" value="1"/>
</dbReference>
<evidence type="ECO:0000313" key="9">
    <source>
        <dbReference type="EMBL" id="KAI5061509.1"/>
    </source>
</evidence>
<dbReference type="GO" id="GO:0005732">
    <property type="term" value="C:sno(s)RNA-containing ribonucleoprotein complex"/>
    <property type="evidence" value="ECO:0007669"/>
    <property type="project" value="UniProtKB-UniRule"/>
</dbReference>
<reference evidence="9" key="1">
    <citation type="submission" date="2021-01" db="EMBL/GenBank/DDBJ databases">
        <title>Adiantum capillus-veneris genome.</title>
        <authorList>
            <person name="Fang Y."/>
            <person name="Liao Q."/>
        </authorList>
    </citation>
    <scope>NUCLEOTIDE SEQUENCE</scope>
    <source>
        <strain evidence="9">H3</strain>
        <tissue evidence="9">Leaf</tissue>
    </source>
</reference>
<feature type="region of interest" description="Disordered" evidence="8">
    <location>
        <begin position="102"/>
        <end position="159"/>
    </location>
</feature>
<evidence type="ECO:0000256" key="4">
    <source>
        <dbReference type="ARBA" id="ARBA00023242"/>
    </source>
</evidence>
<organism evidence="9 10">
    <name type="scientific">Adiantum capillus-veneris</name>
    <name type="common">Maidenhair fern</name>
    <dbReference type="NCBI Taxonomy" id="13818"/>
    <lineage>
        <taxon>Eukaryota</taxon>
        <taxon>Viridiplantae</taxon>
        <taxon>Streptophyta</taxon>
        <taxon>Embryophyta</taxon>
        <taxon>Tracheophyta</taxon>
        <taxon>Polypodiopsida</taxon>
        <taxon>Polypodiidae</taxon>
        <taxon>Polypodiales</taxon>
        <taxon>Pteridineae</taxon>
        <taxon>Pteridaceae</taxon>
        <taxon>Vittarioideae</taxon>
        <taxon>Adiantum</taxon>
    </lineage>
</organism>
<keyword evidence="5 7" id="KW-0687">Ribonucleoprotein</keyword>
<evidence type="ECO:0000256" key="8">
    <source>
        <dbReference type="SAM" id="MobiDB-lite"/>
    </source>
</evidence>
<proteinExistence type="inferred from homology"/>
<evidence type="ECO:0000256" key="5">
    <source>
        <dbReference type="ARBA" id="ARBA00023274"/>
    </source>
</evidence>
<dbReference type="InterPro" id="IPR012173">
    <property type="entry name" value="Mpp10"/>
</dbReference>
<accession>A0A9D4Z501</accession>
<keyword evidence="4 7" id="KW-0539">Nucleus</keyword>
<feature type="compositionally biased region" description="Basic residues" evidence="8">
    <location>
        <begin position="467"/>
        <end position="482"/>
    </location>
</feature>
<evidence type="ECO:0000313" key="10">
    <source>
        <dbReference type="Proteomes" id="UP000886520"/>
    </source>
</evidence>
<protein>
    <recommendedName>
        <fullName evidence="7">U3 small nucleolar ribonucleoprotein protein MPP10</fullName>
    </recommendedName>
</protein>
<evidence type="ECO:0000256" key="7">
    <source>
        <dbReference type="PIRNR" id="PIRNR017300"/>
    </source>
</evidence>
<name>A0A9D4Z501_ADICA</name>
<dbReference type="EMBL" id="JABFUD020000023">
    <property type="protein sequence ID" value="KAI5061509.1"/>
    <property type="molecule type" value="Genomic_DNA"/>
</dbReference>
<dbReference type="PANTHER" id="PTHR17039:SF0">
    <property type="entry name" value="U3 SMALL NUCLEOLAR RIBONUCLEOPROTEIN PROTEIN MPP10"/>
    <property type="match status" value="1"/>
</dbReference>
<evidence type="ECO:0000256" key="3">
    <source>
        <dbReference type="ARBA" id="ARBA00022552"/>
    </source>
</evidence>
<dbReference type="Proteomes" id="UP000886520">
    <property type="component" value="Chromosome 23"/>
</dbReference>
<evidence type="ECO:0000256" key="2">
    <source>
        <dbReference type="ARBA" id="ARBA00022517"/>
    </source>
</evidence>